<dbReference type="EMBL" id="JAULSC010000038">
    <property type="protein sequence ID" value="MDO3398041.1"/>
    <property type="molecule type" value="Genomic_DNA"/>
</dbReference>
<comment type="caution">
    <text evidence="1">The sequence shown here is derived from an EMBL/GenBank/DDBJ whole genome shotgun (WGS) entry which is preliminary data.</text>
</comment>
<sequence length="138" mass="15574">MTDPERLWRFEPAFEHGAGSSHENRGLLPLSTRIQTSNHSLPSRPAPATPGRCRYLIKEDAVMEEIHPRCAGIDIGKKFAKVCVRTPGVNPHSRRAKDRISEVVTTWGSMTNTILALREHLIEQQVTLVLMEATSDYW</sequence>
<dbReference type="Proteomes" id="UP001168363">
    <property type="component" value="Unassembled WGS sequence"/>
</dbReference>
<accession>A0ABT8TZS3</accession>
<gene>
    <name evidence="1" type="ORF">QWJ41_20120</name>
</gene>
<evidence type="ECO:0000313" key="1">
    <source>
        <dbReference type="EMBL" id="MDO3398041.1"/>
    </source>
</evidence>
<name>A0ABT8TZS3_9ACTN</name>
<protein>
    <recommendedName>
        <fullName evidence="3">Transposase IS111A/IS1328/IS1533 N-terminal domain-containing protein</fullName>
    </recommendedName>
</protein>
<keyword evidence="2" id="KW-1185">Reference proteome</keyword>
<proteinExistence type="predicted"/>
<feature type="non-terminal residue" evidence="1">
    <location>
        <position position="138"/>
    </location>
</feature>
<evidence type="ECO:0008006" key="3">
    <source>
        <dbReference type="Google" id="ProtNLM"/>
    </source>
</evidence>
<reference evidence="1" key="1">
    <citation type="submission" date="2023-06" db="EMBL/GenBank/DDBJ databases">
        <title>Genome sequence of Nocardioides sp. SOB44.</title>
        <authorList>
            <person name="Zhang G."/>
        </authorList>
    </citation>
    <scope>NUCLEOTIDE SEQUENCE</scope>
    <source>
        <strain evidence="1">SOB44</strain>
    </source>
</reference>
<evidence type="ECO:0000313" key="2">
    <source>
        <dbReference type="Proteomes" id="UP001168363"/>
    </source>
</evidence>
<organism evidence="1 2">
    <name type="scientific">Nocardioides cremeus</name>
    <dbReference type="NCBI Taxonomy" id="3058044"/>
    <lineage>
        <taxon>Bacteria</taxon>
        <taxon>Bacillati</taxon>
        <taxon>Actinomycetota</taxon>
        <taxon>Actinomycetes</taxon>
        <taxon>Propionibacteriales</taxon>
        <taxon>Nocardioidaceae</taxon>
        <taxon>Nocardioides</taxon>
    </lineage>
</organism>